<name>A0ABS4D4L3_9CHLR</name>
<gene>
    <name evidence="2" type="ORF">EYB53_001455</name>
</gene>
<feature type="region of interest" description="Disordered" evidence="1">
    <location>
        <begin position="1"/>
        <end position="20"/>
    </location>
</feature>
<feature type="region of interest" description="Disordered" evidence="1">
    <location>
        <begin position="403"/>
        <end position="427"/>
    </location>
</feature>
<protein>
    <submittedName>
        <fullName evidence="2">Uncharacterized protein</fullName>
    </submittedName>
</protein>
<comment type="caution">
    <text evidence="2">The sequence shown here is derived from an EMBL/GenBank/DDBJ whole genome shotgun (WGS) entry which is preliminary data.</text>
</comment>
<dbReference type="RefSeq" id="WP_135475991.1">
    <property type="nucleotide sequence ID" value="NZ_SIJK02000002.1"/>
</dbReference>
<feature type="region of interest" description="Disordered" evidence="1">
    <location>
        <begin position="211"/>
        <end position="233"/>
    </location>
</feature>
<evidence type="ECO:0000256" key="1">
    <source>
        <dbReference type="SAM" id="MobiDB-lite"/>
    </source>
</evidence>
<dbReference type="Proteomes" id="UP001193081">
    <property type="component" value="Unassembled WGS sequence"/>
</dbReference>
<sequence length="548" mass="57569">MTVSADPRPQNGANDGSPGFPRLGGDELFVPASHVLIIDRQVSHPAFRLWCVLHRLWFLHEPPVMERLQTLMGTLGPSSATKEATWQPATRRSIERWLTELEQAGWLIWARRGDTTRRYHLRTHARSATDTAVLSELRTLLNSGKATLAEVQALLNLMPPLPGDATSASHGARPGAHYDAEQTSLAAADATPASHGARPGAHHDAVLTSNAAPDATPESHGTRSRSTQQAVLVSRAPSDAALVPQRGDHPPTAGSEGVMIGALPLVGQGADATPESHEATVGSRSLPGQGVDATPESHEAILGSDDATPESHEAILGSYDATVESYDATVESQSVTGQGADATPESHDAILGSYDATSESHDAILGSYDATPESHDATPGSHGGRTEGVLMRQKKAPYNEIRENQIHEDPTPPPAATGTQAGDEGGGLTATERYLIRQGFSVKAAREFRALDDATVQADFARRRTLGQGIGAIVTTWRVDPPQAEAPQTGLLTAQAAADAKAQALTLAPPDASDLEIQYLALDLEEGLAPAVALAHVQARRAGTGGAV</sequence>
<dbReference type="EMBL" id="SIJK02000002">
    <property type="protein sequence ID" value="MBP1464362.1"/>
    <property type="molecule type" value="Genomic_DNA"/>
</dbReference>
<proteinExistence type="predicted"/>
<feature type="region of interest" description="Disordered" evidence="1">
    <location>
        <begin position="269"/>
        <end position="296"/>
    </location>
</feature>
<reference evidence="2 3" key="1">
    <citation type="submission" date="2021-03" db="EMBL/GenBank/DDBJ databases">
        <authorList>
            <person name="Grouzdev D.S."/>
        </authorList>
    </citation>
    <scope>NUCLEOTIDE SEQUENCE [LARGE SCALE GENOMIC DNA]</scope>
    <source>
        <strain evidence="2 3">M50-1</strain>
    </source>
</reference>
<evidence type="ECO:0000313" key="2">
    <source>
        <dbReference type="EMBL" id="MBP1464362.1"/>
    </source>
</evidence>
<accession>A0ABS4D4L3</accession>
<organism evidence="2 3">
    <name type="scientific">Candidatus Chloroploca mongolica</name>
    <dbReference type="NCBI Taxonomy" id="2528176"/>
    <lineage>
        <taxon>Bacteria</taxon>
        <taxon>Bacillati</taxon>
        <taxon>Chloroflexota</taxon>
        <taxon>Chloroflexia</taxon>
        <taxon>Chloroflexales</taxon>
        <taxon>Chloroflexineae</taxon>
        <taxon>Oscillochloridaceae</taxon>
        <taxon>Candidatus Chloroploca</taxon>
    </lineage>
</organism>
<keyword evidence="3" id="KW-1185">Reference proteome</keyword>
<evidence type="ECO:0000313" key="3">
    <source>
        <dbReference type="Proteomes" id="UP001193081"/>
    </source>
</evidence>